<dbReference type="SMART" id="SM00382">
    <property type="entry name" value="AAA"/>
    <property type="match status" value="1"/>
</dbReference>
<dbReference type="InterPro" id="IPR017871">
    <property type="entry name" value="ABC_transporter-like_CS"/>
</dbReference>
<dbReference type="InterPro" id="IPR003439">
    <property type="entry name" value="ABC_transporter-like_ATP-bd"/>
</dbReference>
<reference evidence="10 11" key="1">
    <citation type="submission" date="2024-04" db="EMBL/GenBank/DDBJ databases">
        <title>Novel species of the genus Ideonella isolated from streams.</title>
        <authorList>
            <person name="Lu H."/>
        </authorList>
    </citation>
    <scope>NUCLEOTIDE SEQUENCE [LARGE SCALE GENOMIC DNA]</scope>
    <source>
        <strain evidence="10 11">BYS139W</strain>
    </source>
</reference>
<dbReference type="SUPFAM" id="SSF52540">
    <property type="entry name" value="P-loop containing nucleoside triphosphate hydrolases"/>
    <property type="match status" value="1"/>
</dbReference>
<comment type="similarity">
    <text evidence="1">Belongs to the ABC transporter superfamily.</text>
</comment>
<comment type="caution">
    <text evidence="10">The sequence shown here is derived from an EMBL/GenBank/DDBJ whole genome shotgun (WGS) entry which is preliminary data.</text>
</comment>
<name>A0ABU9BCK0_9BURK</name>
<dbReference type="InterPro" id="IPR027417">
    <property type="entry name" value="P-loop_NTPase"/>
</dbReference>
<keyword evidence="5 10" id="KW-0067">ATP-binding</keyword>
<dbReference type="EMBL" id="JBBUTF010000011">
    <property type="protein sequence ID" value="MEK8026834.1"/>
    <property type="molecule type" value="Genomic_DNA"/>
</dbReference>
<evidence type="ECO:0000256" key="1">
    <source>
        <dbReference type="ARBA" id="ARBA00005417"/>
    </source>
</evidence>
<evidence type="ECO:0000256" key="6">
    <source>
        <dbReference type="ARBA" id="ARBA00022967"/>
    </source>
</evidence>
<evidence type="ECO:0000256" key="5">
    <source>
        <dbReference type="ARBA" id="ARBA00022840"/>
    </source>
</evidence>
<evidence type="ECO:0000259" key="9">
    <source>
        <dbReference type="PROSITE" id="PS50893"/>
    </source>
</evidence>
<gene>
    <name evidence="10" type="ORF">AACH11_12760</name>
</gene>
<dbReference type="Gene3D" id="3.40.50.300">
    <property type="entry name" value="P-loop containing nucleotide triphosphate hydrolases"/>
    <property type="match status" value="1"/>
</dbReference>
<evidence type="ECO:0000256" key="8">
    <source>
        <dbReference type="SAM" id="MobiDB-lite"/>
    </source>
</evidence>
<keyword evidence="3" id="KW-1003">Cell membrane</keyword>
<keyword evidence="11" id="KW-1185">Reference proteome</keyword>
<evidence type="ECO:0000256" key="7">
    <source>
        <dbReference type="ARBA" id="ARBA00023136"/>
    </source>
</evidence>
<evidence type="ECO:0000256" key="3">
    <source>
        <dbReference type="ARBA" id="ARBA00022475"/>
    </source>
</evidence>
<evidence type="ECO:0000256" key="4">
    <source>
        <dbReference type="ARBA" id="ARBA00022741"/>
    </source>
</evidence>
<evidence type="ECO:0000256" key="2">
    <source>
        <dbReference type="ARBA" id="ARBA00022448"/>
    </source>
</evidence>
<accession>A0ABU9BCK0</accession>
<dbReference type="Proteomes" id="UP001368500">
    <property type="component" value="Unassembled WGS sequence"/>
</dbReference>
<evidence type="ECO:0000313" key="11">
    <source>
        <dbReference type="Proteomes" id="UP001368500"/>
    </source>
</evidence>
<organism evidence="10 11">
    <name type="scientific">Pseudaquabacterium rugosum</name>
    <dbReference type="NCBI Taxonomy" id="2984194"/>
    <lineage>
        <taxon>Bacteria</taxon>
        <taxon>Pseudomonadati</taxon>
        <taxon>Pseudomonadota</taxon>
        <taxon>Betaproteobacteria</taxon>
        <taxon>Burkholderiales</taxon>
        <taxon>Sphaerotilaceae</taxon>
        <taxon>Pseudaquabacterium</taxon>
    </lineage>
</organism>
<proteinExistence type="inferred from homology"/>
<keyword evidence="4" id="KW-0547">Nucleotide-binding</keyword>
<feature type="domain" description="ABC transporter" evidence="9">
    <location>
        <begin position="44"/>
        <end position="267"/>
    </location>
</feature>
<dbReference type="PROSITE" id="PS50893">
    <property type="entry name" value="ABC_TRANSPORTER_2"/>
    <property type="match status" value="1"/>
</dbReference>
<dbReference type="PROSITE" id="PS00211">
    <property type="entry name" value="ABC_TRANSPORTER_1"/>
    <property type="match status" value="1"/>
</dbReference>
<dbReference type="Pfam" id="PF00005">
    <property type="entry name" value="ABC_tran"/>
    <property type="match status" value="1"/>
</dbReference>
<dbReference type="RefSeq" id="WP_341374619.1">
    <property type="nucleotide sequence ID" value="NZ_JBBUTF010000011.1"/>
</dbReference>
<dbReference type="InterPro" id="IPR003593">
    <property type="entry name" value="AAA+_ATPase"/>
</dbReference>
<keyword evidence="2" id="KW-0813">Transport</keyword>
<keyword evidence="6" id="KW-1278">Translocase</keyword>
<feature type="region of interest" description="Disordered" evidence="8">
    <location>
        <begin position="17"/>
        <end position="41"/>
    </location>
</feature>
<dbReference type="GO" id="GO:0005524">
    <property type="term" value="F:ATP binding"/>
    <property type="evidence" value="ECO:0007669"/>
    <property type="project" value="UniProtKB-KW"/>
</dbReference>
<protein>
    <submittedName>
        <fullName evidence="10">ATP-binding cassette domain-containing protein</fullName>
    </submittedName>
</protein>
<dbReference type="InterPro" id="IPR050166">
    <property type="entry name" value="ABC_transporter_ATP-bind"/>
</dbReference>
<dbReference type="PANTHER" id="PTHR42788">
    <property type="entry name" value="TAURINE IMPORT ATP-BINDING PROTEIN-RELATED"/>
    <property type="match status" value="1"/>
</dbReference>
<feature type="compositionally biased region" description="Low complexity" evidence="8">
    <location>
        <begin position="27"/>
        <end position="41"/>
    </location>
</feature>
<keyword evidence="7" id="KW-0472">Membrane</keyword>
<evidence type="ECO:0000313" key="10">
    <source>
        <dbReference type="EMBL" id="MEK8026834.1"/>
    </source>
</evidence>
<dbReference type="PANTHER" id="PTHR42788:SF17">
    <property type="entry name" value="ALIPHATIC SULFONATES IMPORT ATP-BINDING PROTEIN SSUB"/>
    <property type="match status" value="1"/>
</dbReference>
<sequence length="295" mass="31852">MTTRLLELPAGALPSHLRRDVLPADPLPRGAAGTTPPPAAGRALRLRGLAKRFGERTVLHDLDLDIAPGEFVAVVGRSGCGKSTLLRLLARLETPSAGTLQADGRAVAPDARDEGLRLMFQDARLLPWKRVLDNVALGLGADGAGRARAALAQVGLAERADDWPAVLSGGQRQRVALARALVHRPRLLLLDEPLGALDALTRIEMHRLIEDLWLRHGFTALLVTHDVSEAVALADRVLLIEDGRIALDQRIDLPRPREQGSAAFARLEKQILDRVLQRPAAGQPPRSAAVADQQR</sequence>